<proteinExistence type="inferred from homology"/>
<keyword evidence="3 9" id="KW-0813">Transport</keyword>
<dbReference type="InterPro" id="IPR010065">
    <property type="entry name" value="AA_ABC_transptr_permease_3TM"/>
</dbReference>
<dbReference type="Pfam" id="PF00528">
    <property type="entry name" value="BPD_transp_1"/>
    <property type="match status" value="1"/>
</dbReference>
<dbReference type="PROSITE" id="PS50928">
    <property type="entry name" value="ABC_TM1"/>
    <property type="match status" value="1"/>
</dbReference>
<dbReference type="GO" id="GO:0022857">
    <property type="term" value="F:transmembrane transporter activity"/>
    <property type="evidence" value="ECO:0007669"/>
    <property type="project" value="InterPro"/>
</dbReference>
<protein>
    <submittedName>
        <fullName evidence="11">Polar amino acid ABC transporter permease</fullName>
    </submittedName>
</protein>
<name>A0A0B5IIE4_9ACTN</name>
<evidence type="ECO:0000313" key="12">
    <source>
        <dbReference type="Proteomes" id="UP000031774"/>
    </source>
</evidence>
<evidence type="ECO:0000256" key="4">
    <source>
        <dbReference type="ARBA" id="ARBA00022475"/>
    </source>
</evidence>
<dbReference type="HOGENOM" id="CLU_019602_1_1_11"/>
<dbReference type="Gene3D" id="1.10.3720.10">
    <property type="entry name" value="MetI-like"/>
    <property type="match status" value="1"/>
</dbReference>
<feature type="transmembrane region" description="Helical" evidence="9">
    <location>
        <begin position="164"/>
        <end position="181"/>
    </location>
</feature>
<accession>A0A0B5IIE4</accession>
<feature type="transmembrane region" description="Helical" evidence="9">
    <location>
        <begin position="121"/>
        <end position="144"/>
    </location>
</feature>
<evidence type="ECO:0000256" key="2">
    <source>
        <dbReference type="ARBA" id="ARBA00010072"/>
    </source>
</evidence>
<comment type="subcellular location">
    <subcellularLocation>
        <location evidence="1 9">Cell membrane</location>
        <topology evidence="1 9">Multi-pass membrane protein</topology>
    </subcellularLocation>
</comment>
<feature type="domain" description="ABC transmembrane type-1" evidence="10">
    <location>
        <begin position="86"/>
        <end position="280"/>
    </location>
</feature>
<dbReference type="CDD" id="cd06261">
    <property type="entry name" value="TM_PBP2"/>
    <property type="match status" value="1"/>
</dbReference>
<dbReference type="STRING" id="362257.SVTN_01880"/>
<evidence type="ECO:0000313" key="11">
    <source>
        <dbReference type="EMBL" id="AJF69463.1"/>
    </source>
</evidence>
<keyword evidence="7 9" id="KW-1133">Transmembrane helix</keyword>
<dbReference type="Proteomes" id="UP000031774">
    <property type="component" value="Chromosome"/>
</dbReference>
<dbReference type="GO" id="GO:0006865">
    <property type="term" value="P:amino acid transport"/>
    <property type="evidence" value="ECO:0007669"/>
    <property type="project" value="UniProtKB-KW"/>
</dbReference>
<dbReference type="PANTHER" id="PTHR30614">
    <property type="entry name" value="MEMBRANE COMPONENT OF AMINO ACID ABC TRANSPORTER"/>
    <property type="match status" value="1"/>
</dbReference>
<feature type="transmembrane region" description="Helical" evidence="9">
    <location>
        <begin position="38"/>
        <end position="60"/>
    </location>
</feature>
<dbReference type="NCBIfam" id="TIGR01726">
    <property type="entry name" value="HEQRo_perm_3TM"/>
    <property type="match status" value="1"/>
</dbReference>
<reference evidence="11 12" key="1">
    <citation type="submission" date="2014-12" db="EMBL/GenBank/DDBJ databases">
        <title>Complete genome sequence of Streptomyces vietnamensis strain GIMV4.0001, a genetic manipulable producer of the benzoisochromanequinone antibiotic granaticin.</title>
        <authorList>
            <person name="Deng M.R."/>
            <person name="Guo J."/>
            <person name="Ma L.Y."/>
            <person name="Feng G.D."/>
            <person name="Mo C.Y."/>
            <person name="Zhu H.H."/>
        </authorList>
    </citation>
    <scope>NUCLEOTIDE SEQUENCE [LARGE SCALE GENOMIC DNA]</scope>
    <source>
        <strain evidence="12">GIMV4.0001</strain>
    </source>
</reference>
<keyword evidence="6" id="KW-0029">Amino-acid transport</keyword>
<dbReference type="KEGG" id="svt:SVTN_01880"/>
<evidence type="ECO:0000256" key="6">
    <source>
        <dbReference type="ARBA" id="ARBA00022970"/>
    </source>
</evidence>
<dbReference type="EMBL" id="CP010407">
    <property type="protein sequence ID" value="AJF69463.1"/>
    <property type="molecule type" value="Genomic_DNA"/>
</dbReference>
<dbReference type="AlphaFoldDB" id="A0A0B5IIE4"/>
<sequence>MFSPAVLAAVRARRAGLAQGAGDLVTARRLSAGSRASARLTAGLCLAVLVLAGTLTFVTANDAAVQKTFLQTALMSQSAAEITRAFGTNVIIFMATQALVMVLGLVLALARIAPGAAGRPLRWLAVAYIDMFRAMPAIIVIYLVGFGLPLTGFPGLAGLSPTSYAVLALTLTYGAYTAEVYRAGIEGVHRSQVAAARSLGFGYARTMRYVVLPQAGRRIVPPMLNNFIGLQKDTALVGVIGTIDVFTQAKIYSANQFNLSAVTVVAALFIVITIPQARLADYLVARDQRRAQGA</sequence>
<comment type="similarity">
    <text evidence="2">Belongs to the binding-protein-dependent transport system permease family. HisMQ subfamily.</text>
</comment>
<evidence type="ECO:0000256" key="1">
    <source>
        <dbReference type="ARBA" id="ARBA00004651"/>
    </source>
</evidence>
<dbReference type="InterPro" id="IPR035906">
    <property type="entry name" value="MetI-like_sf"/>
</dbReference>
<keyword evidence="12" id="KW-1185">Reference proteome</keyword>
<dbReference type="InterPro" id="IPR043429">
    <property type="entry name" value="ArtM/GltK/GlnP/TcyL/YhdX-like"/>
</dbReference>
<dbReference type="PANTHER" id="PTHR30614:SF20">
    <property type="entry name" value="GLUTAMINE TRANSPORT SYSTEM PERMEASE PROTEIN GLNP"/>
    <property type="match status" value="1"/>
</dbReference>
<keyword evidence="4" id="KW-1003">Cell membrane</keyword>
<evidence type="ECO:0000256" key="5">
    <source>
        <dbReference type="ARBA" id="ARBA00022692"/>
    </source>
</evidence>
<feature type="transmembrane region" description="Helical" evidence="9">
    <location>
        <begin position="90"/>
        <end position="109"/>
    </location>
</feature>
<keyword evidence="8 9" id="KW-0472">Membrane</keyword>
<dbReference type="SUPFAM" id="SSF161098">
    <property type="entry name" value="MetI-like"/>
    <property type="match status" value="1"/>
</dbReference>
<evidence type="ECO:0000256" key="9">
    <source>
        <dbReference type="RuleBase" id="RU363032"/>
    </source>
</evidence>
<organism evidence="11 12">
    <name type="scientific">Streptomyces vietnamensis</name>
    <dbReference type="NCBI Taxonomy" id="362257"/>
    <lineage>
        <taxon>Bacteria</taxon>
        <taxon>Bacillati</taxon>
        <taxon>Actinomycetota</taxon>
        <taxon>Actinomycetes</taxon>
        <taxon>Kitasatosporales</taxon>
        <taxon>Streptomycetaceae</taxon>
        <taxon>Streptomyces</taxon>
    </lineage>
</organism>
<dbReference type="InterPro" id="IPR000515">
    <property type="entry name" value="MetI-like"/>
</dbReference>
<feature type="transmembrane region" description="Helical" evidence="9">
    <location>
        <begin position="257"/>
        <end position="277"/>
    </location>
</feature>
<evidence type="ECO:0000256" key="3">
    <source>
        <dbReference type="ARBA" id="ARBA00022448"/>
    </source>
</evidence>
<evidence type="ECO:0000259" key="10">
    <source>
        <dbReference type="PROSITE" id="PS50928"/>
    </source>
</evidence>
<evidence type="ECO:0000256" key="7">
    <source>
        <dbReference type="ARBA" id="ARBA00022989"/>
    </source>
</evidence>
<keyword evidence="5 9" id="KW-0812">Transmembrane</keyword>
<evidence type="ECO:0000256" key="8">
    <source>
        <dbReference type="ARBA" id="ARBA00023136"/>
    </source>
</evidence>
<gene>
    <name evidence="11" type="ORF">SVTN_01880</name>
</gene>
<dbReference type="GO" id="GO:0043190">
    <property type="term" value="C:ATP-binding cassette (ABC) transporter complex"/>
    <property type="evidence" value="ECO:0007669"/>
    <property type="project" value="InterPro"/>
</dbReference>